<evidence type="ECO:0000256" key="3">
    <source>
        <dbReference type="PROSITE-ProRule" id="PRU00221"/>
    </source>
</evidence>
<keyword evidence="2" id="KW-0677">Repeat</keyword>
<evidence type="ECO:0000313" key="4">
    <source>
        <dbReference type="EMBL" id="CAA6798832.1"/>
    </source>
</evidence>
<dbReference type="PANTHER" id="PTHR19848">
    <property type="entry name" value="WD40 REPEAT PROTEIN"/>
    <property type="match status" value="1"/>
</dbReference>
<gene>
    <name evidence="4" type="ORF">HELGO_WM2318</name>
</gene>
<dbReference type="Pfam" id="PF00400">
    <property type="entry name" value="WD40"/>
    <property type="match status" value="3"/>
</dbReference>
<dbReference type="Gene3D" id="2.130.10.10">
    <property type="entry name" value="YVTN repeat-like/Quinoprotein amine dehydrogenase"/>
    <property type="match status" value="2"/>
</dbReference>
<dbReference type="InterPro" id="IPR036322">
    <property type="entry name" value="WD40_repeat_dom_sf"/>
</dbReference>
<dbReference type="AlphaFoldDB" id="A0A6S6S0M7"/>
<dbReference type="InterPro" id="IPR001680">
    <property type="entry name" value="WD40_rpt"/>
</dbReference>
<sequence length="433" mass="50676">MKKINNLSIEFATIINIEKTHSIFKPFISSKYQEIFFKEMILDEDDFSIYISDAENLVDFYTMLEEFHNHQIVYQLSYHEPKEDEYGFKYLEETKLTLDELKKLEIVYKKPHQTLTGFDFKINDFALSPDGKYLATATNYNIFIWCAKCYKFLAHHLAWDGVAEKIYFTPNSKYLITLINDIGSWQNTIQVWEPLGESVTKWEWLQEDDFDIEYSKDEMKKLDAPLPYLLSSLVQSCYGGFYNFYREFYSNDFLFKAIYYENSLALYHMDKPLETEASTLLSSIELFSKVEALSFSNNSKYLCIGLEEDIEIFDTKELKQLKILESHQEKITALALSPDNQYLLSASLDQTLKLWSLEGFELLTTIKSNLTKKITAIQFSSDSTKIFASSKEGIKIWDVKTQEALFHLFNDNSFWCLLNGEEELLEKGMIPCD</sequence>
<accession>A0A6S6S0M7</accession>
<dbReference type="PANTHER" id="PTHR19848:SF8">
    <property type="entry name" value="F-BOX AND WD REPEAT DOMAIN CONTAINING 7"/>
    <property type="match status" value="1"/>
</dbReference>
<dbReference type="SMART" id="SM00320">
    <property type="entry name" value="WD40"/>
    <property type="match status" value="4"/>
</dbReference>
<reference evidence="4" key="1">
    <citation type="submission" date="2020-01" db="EMBL/GenBank/DDBJ databases">
        <authorList>
            <person name="Meier V. D."/>
            <person name="Meier V D."/>
        </authorList>
    </citation>
    <scope>NUCLEOTIDE SEQUENCE</scope>
    <source>
        <strain evidence="4">HLG_WM_MAG_06</strain>
    </source>
</reference>
<dbReference type="EMBL" id="CACVAP010000011">
    <property type="protein sequence ID" value="CAA6798832.1"/>
    <property type="molecule type" value="Genomic_DNA"/>
</dbReference>
<evidence type="ECO:0000256" key="1">
    <source>
        <dbReference type="ARBA" id="ARBA00022574"/>
    </source>
</evidence>
<organism evidence="4">
    <name type="scientific">uncultured Sulfurovum sp</name>
    <dbReference type="NCBI Taxonomy" id="269237"/>
    <lineage>
        <taxon>Bacteria</taxon>
        <taxon>Pseudomonadati</taxon>
        <taxon>Campylobacterota</taxon>
        <taxon>Epsilonproteobacteria</taxon>
        <taxon>Campylobacterales</taxon>
        <taxon>Sulfurovaceae</taxon>
        <taxon>Sulfurovum</taxon>
        <taxon>environmental samples</taxon>
    </lineage>
</organism>
<feature type="repeat" description="WD" evidence="3">
    <location>
        <begin position="324"/>
        <end position="365"/>
    </location>
</feature>
<dbReference type="PROSITE" id="PS50294">
    <property type="entry name" value="WD_REPEATS_REGION"/>
    <property type="match status" value="1"/>
</dbReference>
<keyword evidence="1 3" id="KW-0853">WD repeat</keyword>
<dbReference type="InterPro" id="IPR015943">
    <property type="entry name" value="WD40/YVTN_repeat-like_dom_sf"/>
</dbReference>
<dbReference type="SUPFAM" id="SSF50978">
    <property type="entry name" value="WD40 repeat-like"/>
    <property type="match status" value="1"/>
</dbReference>
<proteinExistence type="predicted"/>
<name>A0A6S6S0M7_9BACT</name>
<dbReference type="PROSITE" id="PS50082">
    <property type="entry name" value="WD_REPEATS_2"/>
    <property type="match status" value="1"/>
</dbReference>
<protein>
    <submittedName>
        <fullName evidence="4">Uncharacterized protein</fullName>
    </submittedName>
</protein>
<evidence type="ECO:0000256" key="2">
    <source>
        <dbReference type="ARBA" id="ARBA00022737"/>
    </source>
</evidence>